<keyword evidence="5 8" id="KW-1133">Transmembrane helix</keyword>
<evidence type="ECO:0000313" key="9">
    <source>
        <dbReference type="EMBL" id="OPF84254.1"/>
    </source>
</evidence>
<evidence type="ECO:0000256" key="5">
    <source>
        <dbReference type="ARBA" id="ARBA00022989"/>
    </source>
</evidence>
<feature type="transmembrane region" description="Helical" evidence="8">
    <location>
        <begin position="12"/>
        <end position="31"/>
    </location>
</feature>
<dbReference type="Proteomes" id="UP000033615">
    <property type="component" value="Unassembled WGS sequence"/>
</dbReference>
<comment type="caution">
    <text evidence="9">The sequence shown here is derived from an EMBL/GenBank/DDBJ whole genome shotgun (WGS) entry which is preliminary data.</text>
</comment>
<keyword evidence="2" id="KW-0813">Transport</keyword>
<evidence type="ECO:0000256" key="1">
    <source>
        <dbReference type="ARBA" id="ARBA00004651"/>
    </source>
</evidence>
<evidence type="ECO:0000256" key="8">
    <source>
        <dbReference type="SAM" id="Phobius"/>
    </source>
</evidence>
<evidence type="ECO:0000313" key="10">
    <source>
        <dbReference type="Proteomes" id="UP000033615"/>
    </source>
</evidence>
<dbReference type="PANTHER" id="PTHR23517">
    <property type="entry name" value="RESISTANCE PROTEIN MDTM, PUTATIVE-RELATED-RELATED"/>
    <property type="match status" value="1"/>
</dbReference>
<dbReference type="GO" id="GO:0022857">
    <property type="term" value="F:transmembrane transporter activity"/>
    <property type="evidence" value="ECO:0007669"/>
    <property type="project" value="InterPro"/>
</dbReference>
<protein>
    <submittedName>
        <fullName evidence="9">MFS transporter</fullName>
    </submittedName>
</protein>
<dbReference type="Gene3D" id="1.20.1250.20">
    <property type="entry name" value="MFS general substrate transporter like domains"/>
    <property type="match status" value="1"/>
</dbReference>
<keyword evidence="3" id="KW-1003">Cell membrane</keyword>
<sequence length="434" mass="45815">MDLPPPARTLILAQLITATGKGAFMTCAVLYFTRIVGFSPTQLGMGLSVAGIAGVVAGVPFGHMADQRGARRVSALLVVLTGAVTVAYVFIDSYRLFIVLACAYMLFDRGGQAARQSLMTAVLKDRDLVMARAQLRVTINIGVSIGAAFGAVALQLDSRAAYITIFLLTGISFFVCAAFITRLPRAEPAPTRQSGEPRFAVLRDRPYALVSLINMFLVTHAPLLDVILPLWIALHTGAPRSLAATLIVLNTLTAVALQIRISRRIDTLAGALRAFRMAGLGLAAACVLFALSSGRGTWSAIAVLIPAAALHVYGEMTQSAASWVVSYELAPDTQQGQYQGLFNTGMAVNQTLAPTALTFLLIGWGVPGWLILSCVFLLAGWAMSPVVRWAVRSRPATDPGLAAGTNGHVRRGAEWAPGPQATRQDAGGAGRSAG</sequence>
<keyword evidence="10" id="KW-1185">Reference proteome</keyword>
<reference evidence="9" key="1">
    <citation type="submission" date="2016-12" db="EMBL/GenBank/DDBJ databases">
        <title>Genome sequence of Streptomyces antioxidans MUSC 164.</title>
        <authorList>
            <person name="Lee L.-H."/>
            <person name="Ser H.-L."/>
        </authorList>
    </citation>
    <scope>NUCLEOTIDE SEQUENCE [LARGE SCALE GENOMIC DNA]</scope>
    <source>
        <strain evidence="9">MUSC 164</strain>
    </source>
</reference>
<gene>
    <name evidence="9" type="ORF">VT50_0201895</name>
</gene>
<evidence type="ECO:0000256" key="6">
    <source>
        <dbReference type="ARBA" id="ARBA00023136"/>
    </source>
</evidence>
<proteinExistence type="predicted"/>
<evidence type="ECO:0000256" key="3">
    <source>
        <dbReference type="ARBA" id="ARBA00022475"/>
    </source>
</evidence>
<organism evidence="9 10">
    <name type="scientific">Streptomyces antioxidans</name>
    <dbReference type="NCBI Taxonomy" id="1507734"/>
    <lineage>
        <taxon>Bacteria</taxon>
        <taxon>Bacillati</taxon>
        <taxon>Actinomycetota</taxon>
        <taxon>Actinomycetes</taxon>
        <taxon>Kitasatosporales</taxon>
        <taxon>Streptomycetaceae</taxon>
        <taxon>Streptomyces</taxon>
    </lineage>
</organism>
<feature type="transmembrane region" description="Helical" evidence="8">
    <location>
        <begin position="271"/>
        <end position="291"/>
    </location>
</feature>
<feature type="transmembrane region" description="Helical" evidence="8">
    <location>
        <begin position="160"/>
        <end position="180"/>
    </location>
</feature>
<feature type="transmembrane region" description="Helical" evidence="8">
    <location>
        <begin position="356"/>
        <end position="383"/>
    </location>
</feature>
<dbReference type="SUPFAM" id="SSF103473">
    <property type="entry name" value="MFS general substrate transporter"/>
    <property type="match status" value="1"/>
</dbReference>
<feature type="transmembrane region" description="Helical" evidence="8">
    <location>
        <begin position="73"/>
        <end position="91"/>
    </location>
</feature>
<evidence type="ECO:0000256" key="2">
    <source>
        <dbReference type="ARBA" id="ARBA00022448"/>
    </source>
</evidence>
<feature type="transmembrane region" description="Helical" evidence="8">
    <location>
        <begin position="135"/>
        <end position="154"/>
    </location>
</feature>
<feature type="transmembrane region" description="Helical" evidence="8">
    <location>
        <begin position="43"/>
        <end position="61"/>
    </location>
</feature>
<dbReference type="Pfam" id="PF07690">
    <property type="entry name" value="MFS_1"/>
    <property type="match status" value="1"/>
</dbReference>
<feature type="region of interest" description="Disordered" evidence="7">
    <location>
        <begin position="400"/>
        <end position="434"/>
    </location>
</feature>
<name>A0A1V4DCR4_9ACTN</name>
<dbReference type="InterPro" id="IPR011701">
    <property type="entry name" value="MFS"/>
</dbReference>
<dbReference type="EMBL" id="LAKD02000002">
    <property type="protein sequence ID" value="OPF84254.1"/>
    <property type="molecule type" value="Genomic_DNA"/>
</dbReference>
<keyword evidence="4 8" id="KW-0812">Transmembrane</keyword>
<dbReference type="GO" id="GO:0005886">
    <property type="term" value="C:plasma membrane"/>
    <property type="evidence" value="ECO:0007669"/>
    <property type="project" value="UniProtKB-SubCell"/>
</dbReference>
<dbReference type="AlphaFoldDB" id="A0A1V4DCR4"/>
<feature type="transmembrane region" description="Helical" evidence="8">
    <location>
        <begin position="240"/>
        <end position="259"/>
    </location>
</feature>
<comment type="subcellular location">
    <subcellularLocation>
        <location evidence="1">Cell membrane</location>
        <topology evidence="1">Multi-pass membrane protein</topology>
    </subcellularLocation>
</comment>
<feature type="transmembrane region" description="Helical" evidence="8">
    <location>
        <begin position="207"/>
        <end position="234"/>
    </location>
</feature>
<accession>A0A1V4DCR4</accession>
<dbReference type="InterPro" id="IPR036259">
    <property type="entry name" value="MFS_trans_sf"/>
</dbReference>
<evidence type="ECO:0000256" key="7">
    <source>
        <dbReference type="SAM" id="MobiDB-lite"/>
    </source>
</evidence>
<dbReference type="InterPro" id="IPR050171">
    <property type="entry name" value="MFS_Transporters"/>
</dbReference>
<keyword evidence="6 8" id="KW-0472">Membrane</keyword>
<evidence type="ECO:0000256" key="4">
    <source>
        <dbReference type="ARBA" id="ARBA00022692"/>
    </source>
</evidence>